<gene>
    <name evidence="5" type="ORF">DN757_02405</name>
</gene>
<dbReference type="AlphaFoldDB" id="A0A2W6NP19"/>
<feature type="domain" description="Carbohydrate-binding module family 96" evidence="4">
    <location>
        <begin position="115"/>
        <end position="277"/>
    </location>
</feature>
<keyword evidence="3" id="KW-0732">Signal</keyword>
<evidence type="ECO:0000259" key="4">
    <source>
        <dbReference type="Pfam" id="PF24517"/>
    </source>
</evidence>
<evidence type="ECO:0000256" key="1">
    <source>
        <dbReference type="ARBA" id="ARBA00004613"/>
    </source>
</evidence>
<name>A0A2W6NP19_9BACL</name>
<evidence type="ECO:0000313" key="5">
    <source>
        <dbReference type="EMBL" id="PZT57525.1"/>
    </source>
</evidence>
<keyword evidence="2" id="KW-0964">Secreted</keyword>
<accession>A0A2W6NP19</accession>
<dbReference type="EMBL" id="QKWW01000006">
    <property type="protein sequence ID" value="PZT57525.1"/>
    <property type="molecule type" value="Genomic_DNA"/>
</dbReference>
<dbReference type="NCBIfam" id="NF033679">
    <property type="entry name" value="DNRLRE_dom"/>
    <property type="match status" value="1"/>
</dbReference>
<reference evidence="5 6" key="1">
    <citation type="submission" date="2018-06" db="EMBL/GenBank/DDBJ databases">
        <title>Isolation of heavy metals resistant Paenibacillus silvae NC2 from Gold-Copper mine in ZiJin, China.</title>
        <authorList>
            <person name="Xu J."/>
            <person name="Mazhar H.S."/>
            <person name="Rensing C."/>
        </authorList>
    </citation>
    <scope>NUCLEOTIDE SEQUENCE [LARGE SCALE GENOMIC DNA]</scope>
    <source>
        <strain evidence="5 6">NC2</strain>
    </source>
</reference>
<dbReference type="GO" id="GO:0005576">
    <property type="term" value="C:extracellular region"/>
    <property type="evidence" value="ECO:0007669"/>
    <property type="project" value="UniProtKB-SubCell"/>
</dbReference>
<dbReference type="Gene3D" id="2.60.120.970">
    <property type="match status" value="1"/>
</dbReference>
<dbReference type="Proteomes" id="UP000249204">
    <property type="component" value="Unassembled WGS sequence"/>
</dbReference>
<comment type="caution">
    <text evidence="5">The sequence shown here is derived from an EMBL/GenBank/DDBJ whole genome shotgun (WGS) entry which is preliminary data.</text>
</comment>
<dbReference type="Pfam" id="PF24517">
    <property type="entry name" value="CBM96"/>
    <property type="match status" value="1"/>
</dbReference>
<dbReference type="RefSeq" id="WP_111268676.1">
    <property type="nucleotide sequence ID" value="NZ_QKWW01000006.1"/>
</dbReference>
<evidence type="ECO:0000256" key="3">
    <source>
        <dbReference type="ARBA" id="ARBA00022729"/>
    </source>
</evidence>
<protein>
    <recommendedName>
        <fullName evidence="4">Carbohydrate-binding module family 96 domain-containing protein</fullName>
    </recommendedName>
</protein>
<evidence type="ECO:0000256" key="2">
    <source>
        <dbReference type="ARBA" id="ARBA00022525"/>
    </source>
</evidence>
<organism evidence="5 6">
    <name type="scientific">Paenibacillus silvae</name>
    <dbReference type="NCBI Taxonomy" id="1325358"/>
    <lineage>
        <taxon>Bacteria</taxon>
        <taxon>Bacillati</taxon>
        <taxon>Bacillota</taxon>
        <taxon>Bacilli</taxon>
        <taxon>Bacillales</taxon>
        <taxon>Paenibacillaceae</taxon>
        <taxon>Paenibacillus</taxon>
    </lineage>
</organism>
<proteinExistence type="predicted"/>
<sequence length="607" mass="69222">MYYEDHDTEGIIYVKSPSNRFTSKYVLYVQDESNLDSEFVIATRKESVLDSTISIKSNQQYKDISSSIDVMYRFNSDLDSAIEAVAFSEMECYINVRPHNRAQGRFELIEAPRITVDLKPIGDATTRSRIDLQTINYGDTQRMMIGHDSIEEFESFVNFGDLNVAIPDLLYLEDAKLRLYYTGTIKTGANIEIYQPNTVWREYGITYANKPSSTELLANQYLVNTTEKYVEFNVLDVLKQWQVGSLNNYGFNIRSIDDTPVYFNTRESTKPPILRVRYITSAVQSYGRSEIESELFIYQRGYKDLNSSLTVKSDRGFNYLDGSIYVHRYEDPMFNDLVSSLCVNHPDLDSSITVGIRVEDDLDSIITIIENRITELNTSLTIANPDLSSQITIDPKISLVSEVTVATRSYSDSDSEIFISNPDLSSYIEVSRYTNSRNDLDGEVSVRNEFYAEMDSFISISKPDLQSTLSIRIKGDYDLESLVDIPSYSYFDSQISVSRPDLYSTLEVKYVSDQEGTIYIKDRVYLDSTIDIRQFSDLESTILIKQFTEIDSEVTISKPELGGFLYPRVGGLHDIDGIVSIRKRDVNDMNSTLLIKGSSSGAYYYIL</sequence>
<evidence type="ECO:0000313" key="6">
    <source>
        <dbReference type="Proteomes" id="UP000249204"/>
    </source>
</evidence>
<comment type="subcellular location">
    <subcellularLocation>
        <location evidence="1">Secreted</location>
    </subcellularLocation>
</comment>
<dbReference type="InterPro" id="IPR055372">
    <property type="entry name" value="CBM96"/>
</dbReference>